<comment type="similarity">
    <text evidence="3 12">Belongs to the ExbD/TolR family.</text>
</comment>
<comment type="function">
    <text evidence="1">Involved in the TonB-dependent energy-dependent transport of various receptor-bound substrates.</text>
</comment>
<dbReference type="InterPro" id="IPR003400">
    <property type="entry name" value="ExbD"/>
</dbReference>
<dbReference type="GO" id="GO:0022857">
    <property type="term" value="F:transmembrane transporter activity"/>
    <property type="evidence" value="ECO:0007669"/>
    <property type="project" value="InterPro"/>
</dbReference>
<evidence type="ECO:0000256" key="9">
    <source>
        <dbReference type="ARBA" id="ARBA00022927"/>
    </source>
</evidence>
<evidence type="ECO:0000313" key="14">
    <source>
        <dbReference type="EMBL" id="SMQ69210.1"/>
    </source>
</evidence>
<dbReference type="GO" id="GO:0005886">
    <property type="term" value="C:plasma membrane"/>
    <property type="evidence" value="ECO:0007669"/>
    <property type="project" value="UniProtKB-SubCell"/>
</dbReference>
<evidence type="ECO:0000313" key="15">
    <source>
        <dbReference type="Proteomes" id="UP000194420"/>
    </source>
</evidence>
<evidence type="ECO:0000256" key="3">
    <source>
        <dbReference type="ARBA" id="ARBA00005811"/>
    </source>
</evidence>
<evidence type="ECO:0000256" key="13">
    <source>
        <dbReference type="SAM" id="Phobius"/>
    </source>
</evidence>
<evidence type="ECO:0000256" key="7">
    <source>
        <dbReference type="ARBA" id="ARBA00022519"/>
    </source>
</evidence>
<keyword evidence="7" id="KW-0997">Cell inner membrane</keyword>
<dbReference type="Gene3D" id="3.30.420.270">
    <property type="match status" value="1"/>
</dbReference>
<evidence type="ECO:0000256" key="11">
    <source>
        <dbReference type="ARBA" id="ARBA00023136"/>
    </source>
</evidence>
<evidence type="ECO:0000256" key="12">
    <source>
        <dbReference type="RuleBase" id="RU003879"/>
    </source>
</evidence>
<name>A0A1Y6F781_9SPHN</name>
<evidence type="ECO:0000256" key="5">
    <source>
        <dbReference type="ARBA" id="ARBA00022448"/>
    </source>
</evidence>
<gene>
    <name evidence="14" type="ORF">SAMN06297468_1434</name>
</gene>
<keyword evidence="8 12" id="KW-0812">Transmembrane</keyword>
<dbReference type="GO" id="GO:0015031">
    <property type="term" value="P:protein transport"/>
    <property type="evidence" value="ECO:0007669"/>
    <property type="project" value="UniProtKB-KW"/>
</dbReference>
<evidence type="ECO:0000256" key="2">
    <source>
        <dbReference type="ARBA" id="ARBA00004249"/>
    </source>
</evidence>
<keyword evidence="6" id="KW-1003">Cell membrane</keyword>
<dbReference type="EMBL" id="FXWG01000002">
    <property type="protein sequence ID" value="SMQ69210.1"/>
    <property type="molecule type" value="Genomic_DNA"/>
</dbReference>
<evidence type="ECO:0000256" key="10">
    <source>
        <dbReference type="ARBA" id="ARBA00022989"/>
    </source>
</evidence>
<keyword evidence="15" id="KW-1185">Reference proteome</keyword>
<dbReference type="PANTHER" id="PTHR30558">
    <property type="entry name" value="EXBD MEMBRANE COMPONENT OF PMF-DRIVEN MACROMOLECULE IMPORT SYSTEM"/>
    <property type="match status" value="1"/>
</dbReference>
<accession>A0A1Y6F781</accession>
<evidence type="ECO:0000256" key="8">
    <source>
        <dbReference type="ARBA" id="ARBA00022692"/>
    </source>
</evidence>
<reference evidence="15" key="1">
    <citation type="submission" date="2017-04" db="EMBL/GenBank/DDBJ databases">
        <authorList>
            <person name="Varghese N."/>
            <person name="Submissions S."/>
        </authorList>
    </citation>
    <scope>NUCLEOTIDE SEQUENCE [LARGE SCALE GENOMIC DNA]</scope>
</reference>
<evidence type="ECO:0000256" key="1">
    <source>
        <dbReference type="ARBA" id="ARBA00003540"/>
    </source>
</evidence>
<dbReference type="PANTHER" id="PTHR30558:SF12">
    <property type="entry name" value="BIOPOLYMER TRANSPORT PROTEIN EXBD"/>
    <property type="match status" value="1"/>
</dbReference>
<keyword evidence="9 12" id="KW-0653">Protein transport</keyword>
<evidence type="ECO:0000256" key="4">
    <source>
        <dbReference type="ARBA" id="ARBA00011471"/>
    </source>
</evidence>
<protein>
    <submittedName>
        <fullName evidence="14">Outer membrane transport energization protein ExbD</fullName>
    </submittedName>
</protein>
<keyword evidence="5 12" id="KW-0813">Transport</keyword>
<proteinExistence type="inferred from homology"/>
<dbReference type="Proteomes" id="UP000194420">
    <property type="component" value="Unassembled WGS sequence"/>
</dbReference>
<evidence type="ECO:0000256" key="6">
    <source>
        <dbReference type="ARBA" id="ARBA00022475"/>
    </source>
</evidence>
<comment type="subcellular location">
    <subcellularLocation>
        <location evidence="2">Cell inner membrane</location>
        <topology evidence="2">Single-pass type II membrane protein</topology>
    </subcellularLocation>
    <subcellularLocation>
        <location evidence="12">Cell membrane</location>
        <topology evidence="12">Single-pass type II membrane protein</topology>
    </subcellularLocation>
</comment>
<feature type="transmembrane region" description="Helical" evidence="13">
    <location>
        <begin position="21"/>
        <end position="43"/>
    </location>
</feature>
<keyword evidence="10 13" id="KW-1133">Transmembrane helix</keyword>
<dbReference type="AlphaFoldDB" id="A0A1Y6F781"/>
<comment type="subunit">
    <text evidence="4">The accessory proteins ExbB and ExbD seem to form a complex with TonB.</text>
</comment>
<organism evidence="14 15">
    <name type="scientific">Altererythrobacter xiamenensis</name>
    <dbReference type="NCBI Taxonomy" id="1316679"/>
    <lineage>
        <taxon>Bacteria</taxon>
        <taxon>Pseudomonadati</taxon>
        <taxon>Pseudomonadota</taxon>
        <taxon>Alphaproteobacteria</taxon>
        <taxon>Sphingomonadales</taxon>
        <taxon>Erythrobacteraceae</taxon>
        <taxon>Altererythrobacter</taxon>
    </lineage>
</organism>
<dbReference type="Pfam" id="PF02472">
    <property type="entry name" value="ExbD"/>
    <property type="match status" value="1"/>
</dbReference>
<keyword evidence="11 13" id="KW-0472">Membrane</keyword>
<sequence>MAITLTRVHNPMNPQPMGQMNVTPFIDVLLVLLIMLIMTIPIATHTTDVDLPASCSGCTSNADRNTVTIDEADRLFWNGAPVTREALKAQVGNAARLPEEPLLEFKPAALASYDASAKTIALIKDAGATRFAFIGDAEHRSFGQEE</sequence>
<dbReference type="RefSeq" id="WP_234989989.1">
    <property type="nucleotide sequence ID" value="NZ_FXWG01000002.1"/>
</dbReference>